<name>A0A0F9RRN8_9ZZZZ</name>
<feature type="compositionally biased region" description="Basic and acidic residues" evidence="1">
    <location>
        <begin position="426"/>
        <end position="437"/>
    </location>
</feature>
<dbReference type="EMBL" id="LAZR01003283">
    <property type="protein sequence ID" value="KKN19998.1"/>
    <property type="molecule type" value="Genomic_DNA"/>
</dbReference>
<evidence type="ECO:0000313" key="2">
    <source>
        <dbReference type="EMBL" id="KKN19998.1"/>
    </source>
</evidence>
<feature type="region of interest" description="Disordered" evidence="1">
    <location>
        <begin position="366"/>
        <end position="437"/>
    </location>
</feature>
<reference evidence="2" key="1">
    <citation type="journal article" date="2015" name="Nature">
        <title>Complex archaea that bridge the gap between prokaryotes and eukaryotes.</title>
        <authorList>
            <person name="Spang A."/>
            <person name="Saw J.H."/>
            <person name="Jorgensen S.L."/>
            <person name="Zaremba-Niedzwiedzka K."/>
            <person name="Martijn J."/>
            <person name="Lind A.E."/>
            <person name="van Eijk R."/>
            <person name="Schleper C."/>
            <person name="Guy L."/>
            <person name="Ettema T.J."/>
        </authorList>
    </citation>
    <scope>NUCLEOTIDE SEQUENCE</scope>
</reference>
<protein>
    <submittedName>
        <fullName evidence="2">Uncharacterized protein</fullName>
    </submittedName>
</protein>
<sequence length="499" mass="56157">MPKTLKEKKSTKKSTNHKRPVKYDRPSVKMFVGDKSLTSKITKQLLGWQEVTDGPYLLKDLYGKKIVCHNNITNRPFSMSIVAVLKQEILRRRWYLNLESRIIGCSGLVLNGQHTFIALILAVQEWELHPEIWKEFWKTEPVIETSIGFGVDESDKVVNTMDTPKPRTLAHVIYRSPYFSDYLSKDRAKIARFAQFGVQMLWNRTGVSSDCGLRKTHSEMIDFIERHKRILDCIRHIYEENGTEGRVTKFITAGYASALLYLMASSNTKSKVYYDSSSPSEDTVDWSNWDKACDFWVCLAGGDPKLDAIGTAISNLVDEEGSSPAERCAIIVKGWLIYCTKVPITEKALSLEYHEEDDVRELVEFPTTGGIDLGKPDSLDTPANDDPRGSDPSQEEIEERSSKVRSSKASKKDGEDAPVKLSKSAGKQDGKTDARHGTTEWLSRMAWVSEKDGETWRGKVVEVLGKNARLKVAQGFQGASSIRTVLVHDLRRANPTGKG</sequence>
<proteinExistence type="predicted"/>
<comment type="caution">
    <text evidence="2">The sequence shown here is derived from an EMBL/GenBank/DDBJ whole genome shotgun (WGS) entry which is preliminary data.</text>
</comment>
<evidence type="ECO:0000256" key="1">
    <source>
        <dbReference type="SAM" id="MobiDB-lite"/>
    </source>
</evidence>
<organism evidence="2">
    <name type="scientific">marine sediment metagenome</name>
    <dbReference type="NCBI Taxonomy" id="412755"/>
    <lineage>
        <taxon>unclassified sequences</taxon>
        <taxon>metagenomes</taxon>
        <taxon>ecological metagenomes</taxon>
    </lineage>
</organism>
<accession>A0A0F9RRN8</accession>
<dbReference type="AlphaFoldDB" id="A0A0F9RRN8"/>
<feature type="compositionally biased region" description="Basic residues" evidence="1">
    <location>
        <begin position="9"/>
        <end position="20"/>
    </location>
</feature>
<gene>
    <name evidence="2" type="ORF">LCGC14_0940160</name>
</gene>
<feature type="region of interest" description="Disordered" evidence="1">
    <location>
        <begin position="1"/>
        <end position="20"/>
    </location>
</feature>